<accession>A0A2N9FE51</accession>
<dbReference type="InterPro" id="IPR002156">
    <property type="entry name" value="RNaseH_domain"/>
</dbReference>
<dbReference type="GO" id="GO:0004523">
    <property type="term" value="F:RNA-DNA hybrid ribonuclease activity"/>
    <property type="evidence" value="ECO:0007669"/>
    <property type="project" value="InterPro"/>
</dbReference>
<evidence type="ECO:0000259" key="3">
    <source>
        <dbReference type="PROSITE" id="PS50879"/>
    </source>
</evidence>
<dbReference type="CDD" id="cd09279">
    <property type="entry name" value="RNase_HI_like"/>
    <property type="match status" value="1"/>
</dbReference>
<dbReference type="EMBL" id="OIVN01000780">
    <property type="protein sequence ID" value="SPC85483.1"/>
    <property type="molecule type" value="Genomic_DNA"/>
</dbReference>
<dbReference type="PROSITE" id="PS50878">
    <property type="entry name" value="RT_POL"/>
    <property type="match status" value="1"/>
</dbReference>
<sequence>MTASNGRSAFHTPSAAEVPNTIGRHGNCRGPARDEAMPGGSTRTRHHEAHKSQLLALLKEYQDVFTWTPYEAPGVDSEFACHELNVSLECKPVVKKARRTAPQHAEAWLSNIVVVKKKNGKWRVYVDFTDLNRACPKDPFSLPKIDQLVDSTIGHERISFLDAFQRYHQIALKREDQEKTAFITPKGVFCYKVMPIRLKNAEATYQRMVTKMFSKLLGKTVEVYIDDMVVKSIKSSDHVQDLRQVLDILRRHNLKLNAAKCPFEVGSGKFLGFMVTQRDIEENLDQIAAIQGLQPPKNVREVQRLIGMAAALNQFISKSTEKCRPFFDLIKKGKNFAWSEEGSGLGIVLISPKGELLEQAVKLNFSTSNNEVEYEALLHNLKAASRLGAYSLTIHCDSQLIINQLTREYMAKDERMIAYLELVKSLLKSFRKFNIERVGREHNGHADLLAGLASSVAPDFKRTITVRMQDFPSIAEKGQDNVCQIETSLSWMDPILNYLLKNILLADQKEAAKVRKTATGAIDQGYWWPYMQKDAVQYVRRCEKYQVFALAIHKPAFELNPISSPWPFAQRGLDLVEPLPRAMGNRCLISDNGTQFNSGPFREFCSEFGIRNYFSSPAYPQGNGQAESSNKTILNRIKKRLEKAKGQWVEELPNVLWTFRTTPRNSTGETPFSLTYGVEVVIPFEIGLPTLRSKEFDQENNEHALAKDLDLTQEHRGLATIRLASYKGNLRKRYGKNISKWVLIQGDLVLRKVIGSKRDLTQGKLGANWEEPYQIISEARLGAFNLAGMDGEPLKRP</sequence>
<evidence type="ECO:0000313" key="5">
    <source>
        <dbReference type="EMBL" id="SPC85483.1"/>
    </source>
</evidence>
<dbReference type="PROSITE" id="PS50879">
    <property type="entry name" value="RNASE_H_1"/>
    <property type="match status" value="1"/>
</dbReference>
<dbReference type="InterPro" id="IPR043502">
    <property type="entry name" value="DNA/RNA_pol_sf"/>
</dbReference>
<feature type="domain" description="RNase H type-1" evidence="3">
    <location>
        <begin position="331"/>
        <end position="455"/>
    </location>
</feature>
<organism evidence="5">
    <name type="scientific">Fagus sylvatica</name>
    <name type="common">Beechnut</name>
    <dbReference type="NCBI Taxonomy" id="28930"/>
    <lineage>
        <taxon>Eukaryota</taxon>
        <taxon>Viridiplantae</taxon>
        <taxon>Streptophyta</taxon>
        <taxon>Embryophyta</taxon>
        <taxon>Tracheophyta</taxon>
        <taxon>Spermatophyta</taxon>
        <taxon>Magnoliopsida</taxon>
        <taxon>eudicotyledons</taxon>
        <taxon>Gunneridae</taxon>
        <taxon>Pentapetalae</taxon>
        <taxon>rosids</taxon>
        <taxon>fabids</taxon>
        <taxon>Fagales</taxon>
        <taxon>Fagaceae</taxon>
        <taxon>Fagus</taxon>
    </lineage>
</organism>
<protein>
    <submittedName>
        <fullName evidence="5">Uncharacterized protein</fullName>
    </submittedName>
</protein>
<gene>
    <name evidence="5" type="ORF">FSB_LOCUS13365</name>
</gene>
<dbReference type="Gene3D" id="3.30.70.270">
    <property type="match status" value="2"/>
</dbReference>
<evidence type="ECO:0000259" key="4">
    <source>
        <dbReference type="PROSITE" id="PS50994"/>
    </source>
</evidence>
<dbReference type="PANTHER" id="PTHR48475:SF2">
    <property type="entry name" value="RIBONUCLEASE H"/>
    <property type="match status" value="1"/>
</dbReference>
<evidence type="ECO:0000256" key="1">
    <source>
        <dbReference type="SAM" id="MobiDB-lite"/>
    </source>
</evidence>
<name>A0A2N9FE51_FAGSY</name>
<dbReference type="PANTHER" id="PTHR48475">
    <property type="entry name" value="RIBONUCLEASE H"/>
    <property type="match status" value="1"/>
</dbReference>
<feature type="region of interest" description="Disordered" evidence="1">
    <location>
        <begin position="1"/>
        <end position="45"/>
    </location>
</feature>
<dbReference type="GO" id="GO:0015074">
    <property type="term" value="P:DNA integration"/>
    <property type="evidence" value="ECO:0007669"/>
    <property type="project" value="InterPro"/>
</dbReference>
<dbReference type="InterPro" id="IPR012337">
    <property type="entry name" value="RNaseH-like_sf"/>
</dbReference>
<dbReference type="Gene3D" id="3.30.420.10">
    <property type="entry name" value="Ribonuclease H-like superfamily/Ribonuclease H"/>
    <property type="match status" value="2"/>
</dbReference>
<feature type="domain" description="Reverse transcriptase" evidence="2">
    <location>
        <begin position="96"/>
        <end position="275"/>
    </location>
</feature>
<dbReference type="Pfam" id="PF13456">
    <property type="entry name" value="RVT_3"/>
    <property type="match status" value="1"/>
</dbReference>
<feature type="domain" description="Integrase catalytic" evidence="4">
    <location>
        <begin position="588"/>
        <end position="679"/>
    </location>
</feature>
<dbReference type="PROSITE" id="PS50994">
    <property type="entry name" value="INTEGRASE"/>
    <property type="match status" value="1"/>
</dbReference>
<dbReference type="SUPFAM" id="SSF53098">
    <property type="entry name" value="Ribonuclease H-like"/>
    <property type="match status" value="1"/>
</dbReference>
<dbReference type="SUPFAM" id="SSF56672">
    <property type="entry name" value="DNA/RNA polymerases"/>
    <property type="match status" value="1"/>
</dbReference>
<dbReference type="InterPro" id="IPR001584">
    <property type="entry name" value="Integrase_cat-core"/>
</dbReference>
<evidence type="ECO:0000259" key="2">
    <source>
        <dbReference type="PROSITE" id="PS50878"/>
    </source>
</evidence>
<dbReference type="CDD" id="cd01647">
    <property type="entry name" value="RT_LTR"/>
    <property type="match status" value="1"/>
</dbReference>
<dbReference type="InterPro" id="IPR043128">
    <property type="entry name" value="Rev_trsase/Diguanyl_cyclase"/>
</dbReference>
<dbReference type="GO" id="GO:0003676">
    <property type="term" value="F:nucleic acid binding"/>
    <property type="evidence" value="ECO:0007669"/>
    <property type="project" value="InterPro"/>
</dbReference>
<dbReference type="Gene3D" id="3.10.10.10">
    <property type="entry name" value="HIV Type 1 Reverse Transcriptase, subunit A, domain 1"/>
    <property type="match status" value="1"/>
</dbReference>
<dbReference type="InterPro" id="IPR000477">
    <property type="entry name" value="RT_dom"/>
</dbReference>
<dbReference type="InterPro" id="IPR036397">
    <property type="entry name" value="RNaseH_sf"/>
</dbReference>
<proteinExistence type="predicted"/>
<dbReference type="AlphaFoldDB" id="A0A2N9FE51"/>
<dbReference type="Gene3D" id="1.10.340.70">
    <property type="match status" value="1"/>
</dbReference>
<reference evidence="5" key="1">
    <citation type="submission" date="2018-02" db="EMBL/GenBank/DDBJ databases">
        <authorList>
            <person name="Cohen D.B."/>
            <person name="Kent A.D."/>
        </authorList>
    </citation>
    <scope>NUCLEOTIDE SEQUENCE</scope>
</reference>
<dbReference type="Pfam" id="PF00078">
    <property type="entry name" value="RVT_1"/>
    <property type="match status" value="1"/>
</dbReference>